<comment type="catalytic activity">
    <reaction evidence="10">
        <text>a (3R)-hydroxyacyl-[ACP] + L-ornithine = a lyso-ornithine lipid + holo-[ACP] + H(+)</text>
        <dbReference type="Rhea" id="RHEA:20633"/>
        <dbReference type="Rhea" id="RHEA-COMP:9685"/>
        <dbReference type="Rhea" id="RHEA-COMP:9945"/>
        <dbReference type="ChEBI" id="CHEBI:15378"/>
        <dbReference type="ChEBI" id="CHEBI:46911"/>
        <dbReference type="ChEBI" id="CHEBI:64479"/>
        <dbReference type="ChEBI" id="CHEBI:78827"/>
        <dbReference type="ChEBI" id="CHEBI:138482"/>
        <dbReference type="EC" id="2.3.2.30"/>
    </reaction>
    <physiologicalReaction direction="left-to-right" evidence="10">
        <dbReference type="Rhea" id="RHEA:20634"/>
    </physiologicalReaction>
</comment>
<dbReference type="PANTHER" id="PTHR37323:SF1">
    <property type="entry name" value="L-ORNITHINE N(ALPHA)-ACYLTRANSFERASE"/>
    <property type="match status" value="1"/>
</dbReference>
<proteinExistence type="inferred from homology"/>
<organism evidence="11 12">
    <name type="scientific">Ruegeria halocynthiae</name>
    <dbReference type="NCBI Taxonomy" id="985054"/>
    <lineage>
        <taxon>Bacteria</taxon>
        <taxon>Pseudomonadati</taxon>
        <taxon>Pseudomonadota</taxon>
        <taxon>Alphaproteobacteria</taxon>
        <taxon>Rhodobacterales</taxon>
        <taxon>Roseobacteraceae</taxon>
        <taxon>Ruegeria</taxon>
    </lineage>
</organism>
<name>A0A1H2SKK1_9RHOB</name>
<dbReference type="GO" id="GO:0006629">
    <property type="term" value="P:lipid metabolic process"/>
    <property type="evidence" value="ECO:0007669"/>
    <property type="project" value="UniProtKB-KW"/>
</dbReference>
<evidence type="ECO:0000256" key="8">
    <source>
        <dbReference type="ARBA" id="ARBA00039866"/>
    </source>
</evidence>
<dbReference type="Pfam" id="PF13444">
    <property type="entry name" value="Acetyltransf_5"/>
    <property type="match status" value="1"/>
</dbReference>
<keyword evidence="12" id="KW-1185">Reference proteome</keyword>
<evidence type="ECO:0000313" key="11">
    <source>
        <dbReference type="EMBL" id="SDW32151.1"/>
    </source>
</evidence>
<dbReference type="GO" id="GO:0043810">
    <property type="term" value="F:ornithine-acyl [acyl carrier protein] N-acyltransferase activity"/>
    <property type="evidence" value="ECO:0007669"/>
    <property type="project" value="UniProtKB-EC"/>
</dbReference>
<dbReference type="EMBL" id="FNNP01000001">
    <property type="protein sequence ID" value="SDW32151.1"/>
    <property type="molecule type" value="Genomic_DNA"/>
</dbReference>
<dbReference type="SUPFAM" id="SSF55729">
    <property type="entry name" value="Acyl-CoA N-acyltransferases (Nat)"/>
    <property type="match status" value="1"/>
</dbReference>
<dbReference type="InterPro" id="IPR052351">
    <property type="entry name" value="Ornithine_N-alpha-AT"/>
</dbReference>
<evidence type="ECO:0000256" key="1">
    <source>
        <dbReference type="ARBA" id="ARBA00005189"/>
    </source>
</evidence>
<evidence type="ECO:0000256" key="5">
    <source>
        <dbReference type="ARBA" id="ARBA00023315"/>
    </source>
</evidence>
<evidence type="ECO:0000313" key="12">
    <source>
        <dbReference type="Proteomes" id="UP000183400"/>
    </source>
</evidence>
<comment type="pathway">
    <text evidence="1">Lipid metabolism.</text>
</comment>
<evidence type="ECO:0000256" key="4">
    <source>
        <dbReference type="ARBA" id="ARBA00023098"/>
    </source>
</evidence>
<comment type="function">
    <text evidence="9">Catalyzes the first step in the biosynthesis of ornithine lipids, which are phosphorus-free membrane lipids. Catalyzes the 3-hydroxyacyl-acyl carrier protein-dependent acylation of ornithine to form lyso-ornithine lipid (LOL).</text>
</comment>
<dbReference type="Proteomes" id="UP000183400">
    <property type="component" value="Unassembled WGS sequence"/>
</dbReference>
<protein>
    <recommendedName>
        <fullName evidence="8">L-ornithine N(alpha)-acyltransferase</fullName>
        <ecNumber evidence="7">2.3.2.30</ecNumber>
    </recommendedName>
</protein>
<dbReference type="EC" id="2.3.2.30" evidence="7"/>
<dbReference type="AlphaFoldDB" id="A0A1H2SKK1"/>
<evidence type="ECO:0000256" key="3">
    <source>
        <dbReference type="ARBA" id="ARBA00022679"/>
    </source>
</evidence>
<evidence type="ECO:0000256" key="10">
    <source>
        <dbReference type="ARBA" id="ARBA00047785"/>
    </source>
</evidence>
<keyword evidence="2" id="KW-0444">Lipid biosynthesis</keyword>
<dbReference type="PANTHER" id="PTHR37323">
    <property type="entry name" value="GCN5-RELATED N-ACETYLTRANSFERASE"/>
    <property type="match status" value="1"/>
</dbReference>
<dbReference type="InterPro" id="IPR016181">
    <property type="entry name" value="Acyl_CoA_acyltransferase"/>
</dbReference>
<sequence length="254" mass="28665">MTGRQPEDAILAVLLDKSRYRARLAQSGQDVAAAQALRMLAFGTDRPDCDPFDQHCKHVLVEDMRAGGKLVCCFRMLTMQDGSEIGLSYSAQFYDLSALNDFSGPMVEMGRFCVHPDWADPDILRVAWGAMTAYVDQNGVEMLFGCSSFAGTETAEYLDAFAMLKHRHLAPKRWLPRVKAPDVFRFAARLRRRPNLKQAMLRMPPLLRTYLMMGGWVSDHAVVDRNMNTLHVFTGLEIGAIPDKRKRLLRAVAR</sequence>
<accession>A0A1H2SKK1</accession>
<evidence type="ECO:0000256" key="7">
    <source>
        <dbReference type="ARBA" id="ARBA00039058"/>
    </source>
</evidence>
<evidence type="ECO:0000256" key="6">
    <source>
        <dbReference type="ARBA" id="ARBA00038095"/>
    </source>
</evidence>
<keyword evidence="4" id="KW-0443">Lipid metabolism</keyword>
<dbReference type="Gene3D" id="3.40.630.30">
    <property type="match status" value="1"/>
</dbReference>
<comment type="similarity">
    <text evidence="6">Belongs to the acetyltransferase family. OlsB subfamily.</text>
</comment>
<reference evidence="12" key="1">
    <citation type="submission" date="2016-10" db="EMBL/GenBank/DDBJ databases">
        <authorList>
            <person name="Varghese N."/>
            <person name="Submissions S."/>
        </authorList>
    </citation>
    <scope>NUCLEOTIDE SEQUENCE [LARGE SCALE GENOMIC DNA]</scope>
    <source>
        <strain evidence="12">DSM 27839</strain>
    </source>
</reference>
<dbReference type="STRING" id="985054.SAMN05444358_101499"/>
<keyword evidence="3 11" id="KW-0808">Transferase</keyword>
<evidence type="ECO:0000256" key="2">
    <source>
        <dbReference type="ARBA" id="ARBA00022516"/>
    </source>
</evidence>
<evidence type="ECO:0000256" key="9">
    <source>
        <dbReference type="ARBA" id="ARBA00045724"/>
    </source>
</evidence>
<gene>
    <name evidence="11" type="ORF">SAMN05444358_101499</name>
</gene>
<keyword evidence="5 11" id="KW-0012">Acyltransferase</keyword>